<accession>A0A9N9HEQ4</accession>
<sequence>MFWKLRIVKGSAGGYKRSRKGLYKVVLKTLSNSECSSDFLKEFNSYIKCKSELEVYWITQDNKKQYLIVFQYANKEDLYKSLKESPGELDFDTSSSYNII</sequence>
<protein>
    <submittedName>
        <fullName evidence="1">9664_t:CDS:1</fullName>
    </submittedName>
</protein>
<reference evidence="1" key="1">
    <citation type="submission" date="2021-06" db="EMBL/GenBank/DDBJ databases">
        <authorList>
            <person name="Kallberg Y."/>
            <person name="Tangrot J."/>
            <person name="Rosling A."/>
        </authorList>
    </citation>
    <scope>NUCLEOTIDE SEQUENCE</scope>
    <source>
        <strain evidence="1">MA453B</strain>
    </source>
</reference>
<evidence type="ECO:0000313" key="1">
    <source>
        <dbReference type="EMBL" id="CAG8682938.1"/>
    </source>
</evidence>
<dbReference type="OrthoDB" id="2441532at2759"/>
<keyword evidence="2" id="KW-1185">Reference proteome</keyword>
<dbReference type="EMBL" id="CAJVPY010007593">
    <property type="protein sequence ID" value="CAG8682938.1"/>
    <property type="molecule type" value="Genomic_DNA"/>
</dbReference>
<name>A0A9N9HEQ4_9GLOM</name>
<organism evidence="1 2">
    <name type="scientific">Dentiscutata erythropus</name>
    <dbReference type="NCBI Taxonomy" id="1348616"/>
    <lineage>
        <taxon>Eukaryota</taxon>
        <taxon>Fungi</taxon>
        <taxon>Fungi incertae sedis</taxon>
        <taxon>Mucoromycota</taxon>
        <taxon>Glomeromycotina</taxon>
        <taxon>Glomeromycetes</taxon>
        <taxon>Diversisporales</taxon>
        <taxon>Gigasporaceae</taxon>
        <taxon>Dentiscutata</taxon>
    </lineage>
</organism>
<dbReference type="Proteomes" id="UP000789405">
    <property type="component" value="Unassembled WGS sequence"/>
</dbReference>
<evidence type="ECO:0000313" key="2">
    <source>
        <dbReference type="Proteomes" id="UP000789405"/>
    </source>
</evidence>
<proteinExistence type="predicted"/>
<dbReference type="AlphaFoldDB" id="A0A9N9HEQ4"/>
<comment type="caution">
    <text evidence="1">The sequence shown here is derived from an EMBL/GenBank/DDBJ whole genome shotgun (WGS) entry which is preliminary data.</text>
</comment>
<gene>
    <name evidence="1" type="ORF">DERYTH_LOCUS11919</name>
</gene>